<evidence type="ECO:0000259" key="1">
    <source>
        <dbReference type="Pfam" id="PF00462"/>
    </source>
</evidence>
<dbReference type="CDD" id="cd02976">
    <property type="entry name" value="NrdH"/>
    <property type="match status" value="1"/>
</dbReference>
<dbReference type="Gene3D" id="3.40.30.10">
    <property type="entry name" value="Glutaredoxin"/>
    <property type="match status" value="1"/>
</dbReference>
<sequence>MVKVYSIPDCPWCIKVKKYLTSKDIEFEDINVQEDVQGREEMISLTNQSSVPVINVNGNIVIGFEKEKLDSLLHL</sequence>
<evidence type="ECO:0000313" key="3">
    <source>
        <dbReference type="Proteomes" id="UP000030012"/>
    </source>
</evidence>
<dbReference type="PROSITE" id="PS51354">
    <property type="entry name" value="GLUTAREDOXIN_2"/>
    <property type="match status" value="1"/>
</dbReference>
<dbReference type="AlphaFoldDB" id="A0A0A0IBC6"/>
<dbReference type="OrthoDB" id="9795531at2"/>
<dbReference type="EMBL" id="JENJ01000006">
    <property type="protein sequence ID" value="KGM97823.1"/>
    <property type="molecule type" value="Genomic_DNA"/>
</dbReference>
<dbReference type="PROSITE" id="PS00195">
    <property type="entry name" value="GLUTAREDOXIN_1"/>
    <property type="match status" value="1"/>
</dbReference>
<proteinExistence type="predicted"/>
<dbReference type="InterPro" id="IPR051548">
    <property type="entry name" value="Grx-like_ET"/>
</dbReference>
<name>A0A0A0IBC6_CLONO</name>
<dbReference type="InterPro" id="IPR011767">
    <property type="entry name" value="GLR_AS"/>
</dbReference>
<dbReference type="Proteomes" id="UP000030012">
    <property type="component" value="Unassembled WGS sequence"/>
</dbReference>
<dbReference type="GO" id="GO:0009055">
    <property type="term" value="F:electron transfer activity"/>
    <property type="evidence" value="ECO:0007669"/>
    <property type="project" value="TreeGrafter"/>
</dbReference>
<dbReference type="InterPro" id="IPR036249">
    <property type="entry name" value="Thioredoxin-like_sf"/>
</dbReference>
<dbReference type="SUPFAM" id="SSF52833">
    <property type="entry name" value="Thioredoxin-like"/>
    <property type="match status" value="1"/>
</dbReference>
<comment type="caution">
    <text evidence="2">The sequence shown here is derived from an EMBL/GenBank/DDBJ whole genome shotgun (WGS) entry which is preliminary data.</text>
</comment>
<dbReference type="GO" id="GO:0045454">
    <property type="term" value="P:cell redox homeostasis"/>
    <property type="evidence" value="ECO:0007669"/>
    <property type="project" value="TreeGrafter"/>
</dbReference>
<dbReference type="InterPro" id="IPR002109">
    <property type="entry name" value="Glutaredoxin"/>
</dbReference>
<gene>
    <name evidence="2" type="ORF">Z968_02145</name>
</gene>
<dbReference type="Pfam" id="PF00462">
    <property type="entry name" value="Glutaredoxin"/>
    <property type="match status" value="1"/>
</dbReference>
<dbReference type="RefSeq" id="WP_039252699.1">
    <property type="nucleotide sequence ID" value="NZ_JENJ01000006.1"/>
</dbReference>
<dbReference type="NCBIfam" id="TIGR02196">
    <property type="entry name" value="GlrX_YruB"/>
    <property type="match status" value="1"/>
</dbReference>
<feature type="domain" description="Glutaredoxin" evidence="1">
    <location>
        <begin position="2"/>
        <end position="61"/>
    </location>
</feature>
<accession>A0A0A0IBC6</accession>
<dbReference type="InterPro" id="IPR011911">
    <property type="entry name" value="GlrX_YruB"/>
</dbReference>
<dbReference type="PANTHER" id="PTHR34386:SF1">
    <property type="entry name" value="GLUTAREDOXIN-LIKE PROTEIN NRDH"/>
    <property type="match status" value="1"/>
</dbReference>
<evidence type="ECO:0000313" key="2">
    <source>
        <dbReference type="EMBL" id="KGM97823.1"/>
    </source>
</evidence>
<organism evidence="2 3">
    <name type="scientific">Clostridium novyi A str. 4552</name>
    <dbReference type="NCBI Taxonomy" id="1444289"/>
    <lineage>
        <taxon>Bacteria</taxon>
        <taxon>Bacillati</taxon>
        <taxon>Bacillota</taxon>
        <taxon>Clostridia</taxon>
        <taxon>Eubacteriales</taxon>
        <taxon>Clostridiaceae</taxon>
        <taxon>Clostridium</taxon>
    </lineage>
</organism>
<dbReference type="PANTHER" id="PTHR34386">
    <property type="entry name" value="GLUTAREDOXIN"/>
    <property type="match status" value="1"/>
</dbReference>
<reference evidence="2 3" key="1">
    <citation type="submission" date="2014-01" db="EMBL/GenBank/DDBJ databases">
        <title>Plasmidome dynamics in the species complex Clostridium novyi sensu lato converts strains of independent lineages into distinctly different pathogens.</title>
        <authorList>
            <person name="Skarin H."/>
            <person name="Segerman B."/>
        </authorList>
    </citation>
    <scope>NUCLEOTIDE SEQUENCE [LARGE SCALE GENOMIC DNA]</scope>
    <source>
        <strain evidence="2 3">4552</strain>
    </source>
</reference>
<protein>
    <submittedName>
        <fullName evidence="2">Glutaredoxin</fullName>
    </submittedName>
</protein>